<evidence type="ECO:0000313" key="5">
    <source>
        <dbReference type="Proteomes" id="UP000005226"/>
    </source>
</evidence>
<dbReference type="eggNOG" id="KOG0017">
    <property type="taxonomic scope" value="Eukaryota"/>
</dbReference>
<dbReference type="PANTHER" id="PTHR37984:SF5">
    <property type="entry name" value="PROTEIN NYNRIN-LIKE"/>
    <property type="match status" value="1"/>
</dbReference>
<dbReference type="Ensembl" id="ENSTRUT00000021114.3">
    <property type="protein sequence ID" value="ENSTRUP00000021027.3"/>
    <property type="gene ID" value="ENSTRUG00000008398.3"/>
</dbReference>
<dbReference type="InParanoid" id="H2T8N7"/>
<dbReference type="PANTHER" id="PTHR37984">
    <property type="entry name" value="PROTEIN CBG26694"/>
    <property type="match status" value="1"/>
</dbReference>
<evidence type="ECO:0000259" key="3">
    <source>
        <dbReference type="PROSITE" id="PS50994"/>
    </source>
</evidence>
<evidence type="ECO:0000256" key="2">
    <source>
        <dbReference type="SAM" id="MobiDB-lite"/>
    </source>
</evidence>
<dbReference type="STRING" id="31033.ENSTRUP00000021027"/>
<evidence type="ECO:0000313" key="4">
    <source>
        <dbReference type="Ensembl" id="ENSTRUP00000021027.3"/>
    </source>
</evidence>
<dbReference type="Gene3D" id="3.30.420.10">
    <property type="entry name" value="Ribonuclease H-like superfamily/Ribonuclease H"/>
    <property type="match status" value="1"/>
</dbReference>
<dbReference type="OMA" id="LRICEAK"/>
<dbReference type="InterPro" id="IPR041588">
    <property type="entry name" value="Integrase_H2C2"/>
</dbReference>
<dbReference type="Pfam" id="PF17921">
    <property type="entry name" value="Integrase_H2C2"/>
    <property type="match status" value="1"/>
</dbReference>
<protein>
    <recommendedName>
        <fullName evidence="1">Gypsy retrotransposon integrase-like protein 1</fullName>
    </recommendedName>
</protein>
<feature type="compositionally biased region" description="Basic residues" evidence="2">
    <location>
        <begin position="342"/>
        <end position="351"/>
    </location>
</feature>
<dbReference type="GeneTree" id="ENSGT00940000160670"/>
<proteinExistence type="predicted"/>
<dbReference type="InterPro" id="IPR001584">
    <property type="entry name" value="Integrase_cat-core"/>
</dbReference>
<dbReference type="InterPro" id="IPR050951">
    <property type="entry name" value="Retrovirus_Pol_polyprotein"/>
</dbReference>
<name>H2T8N7_TAKRU</name>
<dbReference type="GO" id="GO:0003676">
    <property type="term" value="F:nucleic acid binding"/>
    <property type="evidence" value="ECO:0007669"/>
    <property type="project" value="InterPro"/>
</dbReference>
<keyword evidence="5" id="KW-1185">Reference proteome</keyword>
<evidence type="ECO:0000256" key="1">
    <source>
        <dbReference type="ARBA" id="ARBA00039658"/>
    </source>
</evidence>
<dbReference type="Proteomes" id="UP000005226">
    <property type="component" value="Chromosome 19"/>
</dbReference>
<sequence>MAKGAFYDALRQYKESRKITLPISRPERKQVIRVAKNFILKEGQLFYTGPNRQYMRLVVQSDAHKEAVLQECHSDPCTGKHNGIRSTRNTVVSTYYWSTITEDVNDWVKRCHHCQLHKATIKTAPRPMKVKEPWEVVGMDLIGPLRATANKNQYILTMTDLYTKWVVAEALHTKSGTEVATAIVNKLYLFGMVRKVITKQEIAFVNELNRRIFKALNIKRVVTCAHQPETYDPIKKTNQNIKDALGKYANEPEDDWDLHLQAVVYGINTAKQVPTAETPYYRFFQRHPRIPEGNNTCPTENTLTMVEGDPEDELERALTAVKALNAEVLGNIETAQEQQKKASSKSKGKQARQRDVDVSGRPCFRPLLQDKHKEPSALPAASVKDEESVSREVQTVRDSRLVPYQLKVLSEEPKAENLEDHCYAASPTLADHQYASQGPLWLKECDALQDELMNYELDPSRPAFFVQEGNICLTRENIWSLGFQHYIDRNLHITIQKGGRFPELKRCSTCCTAYHCPFCRPSLFRPTKLSKVRAHLDSHFNRAVFHAEYTIHRCGLKCRPHWHYHCIYCKTMLFRKADFRNHLRICEAKQLPFSEPSHLQQPSLLQPASWKECT</sequence>
<feature type="region of interest" description="Disordered" evidence="2">
    <location>
        <begin position="335"/>
        <end position="390"/>
    </location>
</feature>
<dbReference type="InterPro" id="IPR012337">
    <property type="entry name" value="RNaseH-like_sf"/>
</dbReference>
<reference evidence="4 5" key="1">
    <citation type="journal article" date="2011" name="Genome Biol. Evol.">
        <title>Integration of the genetic map and genome assembly of fugu facilitates insights into distinct features of genome evolution in teleosts and mammals.</title>
        <authorList>
            <person name="Kai W."/>
            <person name="Kikuchi K."/>
            <person name="Tohari S."/>
            <person name="Chew A.K."/>
            <person name="Tay A."/>
            <person name="Fujiwara A."/>
            <person name="Hosoya S."/>
            <person name="Suetake H."/>
            <person name="Naruse K."/>
            <person name="Brenner S."/>
            <person name="Suzuki Y."/>
            <person name="Venkatesh B."/>
        </authorList>
    </citation>
    <scope>NUCLEOTIDE SEQUENCE [LARGE SCALE GENOMIC DNA]</scope>
</reference>
<dbReference type="SUPFAM" id="SSF53098">
    <property type="entry name" value="Ribonuclease H-like"/>
    <property type="match status" value="1"/>
</dbReference>
<dbReference type="PROSITE" id="PS50994">
    <property type="entry name" value="INTEGRASE"/>
    <property type="match status" value="1"/>
</dbReference>
<dbReference type="GO" id="GO:0015074">
    <property type="term" value="P:DNA integration"/>
    <property type="evidence" value="ECO:0007669"/>
    <property type="project" value="InterPro"/>
</dbReference>
<feature type="domain" description="Integrase catalytic" evidence="3">
    <location>
        <begin position="129"/>
        <end position="287"/>
    </location>
</feature>
<dbReference type="Gene3D" id="1.10.340.70">
    <property type="match status" value="1"/>
</dbReference>
<dbReference type="AlphaFoldDB" id="H2T8N7"/>
<reference evidence="4" key="3">
    <citation type="submission" date="2025-09" db="UniProtKB">
        <authorList>
            <consortium name="Ensembl"/>
        </authorList>
    </citation>
    <scope>IDENTIFICATION</scope>
</reference>
<accession>H2T8N7</accession>
<dbReference type="InterPro" id="IPR036397">
    <property type="entry name" value="RNaseH_sf"/>
</dbReference>
<reference evidence="4" key="2">
    <citation type="submission" date="2025-08" db="UniProtKB">
        <authorList>
            <consortium name="Ensembl"/>
        </authorList>
    </citation>
    <scope>IDENTIFICATION</scope>
</reference>
<organism evidence="4 5">
    <name type="scientific">Takifugu rubripes</name>
    <name type="common">Japanese pufferfish</name>
    <name type="synonym">Fugu rubripes</name>
    <dbReference type="NCBI Taxonomy" id="31033"/>
    <lineage>
        <taxon>Eukaryota</taxon>
        <taxon>Metazoa</taxon>
        <taxon>Chordata</taxon>
        <taxon>Craniata</taxon>
        <taxon>Vertebrata</taxon>
        <taxon>Euteleostomi</taxon>
        <taxon>Actinopterygii</taxon>
        <taxon>Neopterygii</taxon>
        <taxon>Teleostei</taxon>
        <taxon>Neoteleostei</taxon>
        <taxon>Acanthomorphata</taxon>
        <taxon>Eupercaria</taxon>
        <taxon>Tetraodontiformes</taxon>
        <taxon>Tetradontoidea</taxon>
        <taxon>Tetraodontidae</taxon>
        <taxon>Takifugu</taxon>
    </lineage>
</organism>